<name>A0A0E9SPI9_ANGAN</name>
<proteinExistence type="predicted"/>
<protein>
    <submittedName>
        <fullName evidence="1">Uncharacterized protein</fullName>
    </submittedName>
</protein>
<sequence>MVTRIYSLQQSNIGILSAA</sequence>
<evidence type="ECO:0000313" key="1">
    <source>
        <dbReference type="EMBL" id="JAH43177.1"/>
    </source>
</evidence>
<dbReference type="EMBL" id="GBXM01065400">
    <property type="protein sequence ID" value="JAH43177.1"/>
    <property type="molecule type" value="Transcribed_RNA"/>
</dbReference>
<dbReference type="AlphaFoldDB" id="A0A0E9SPI9"/>
<accession>A0A0E9SPI9</accession>
<reference evidence="1" key="2">
    <citation type="journal article" date="2015" name="Fish Shellfish Immunol.">
        <title>Early steps in the European eel (Anguilla anguilla)-Vibrio vulnificus interaction in the gills: Role of the RtxA13 toxin.</title>
        <authorList>
            <person name="Callol A."/>
            <person name="Pajuelo D."/>
            <person name="Ebbesson L."/>
            <person name="Teles M."/>
            <person name="MacKenzie S."/>
            <person name="Amaro C."/>
        </authorList>
    </citation>
    <scope>NUCLEOTIDE SEQUENCE</scope>
</reference>
<reference evidence="1" key="1">
    <citation type="submission" date="2014-11" db="EMBL/GenBank/DDBJ databases">
        <authorList>
            <person name="Amaro Gonzalez C."/>
        </authorList>
    </citation>
    <scope>NUCLEOTIDE SEQUENCE</scope>
</reference>
<organism evidence="1">
    <name type="scientific">Anguilla anguilla</name>
    <name type="common">European freshwater eel</name>
    <name type="synonym">Muraena anguilla</name>
    <dbReference type="NCBI Taxonomy" id="7936"/>
    <lineage>
        <taxon>Eukaryota</taxon>
        <taxon>Metazoa</taxon>
        <taxon>Chordata</taxon>
        <taxon>Craniata</taxon>
        <taxon>Vertebrata</taxon>
        <taxon>Euteleostomi</taxon>
        <taxon>Actinopterygii</taxon>
        <taxon>Neopterygii</taxon>
        <taxon>Teleostei</taxon>
        <taxon>Anguilliformes</taxon>
        <taxon>Anguillidae</taxon>
        <taxon>Anguilla</taxon>
    </lineage>
</organism>